<dbReference type="EMBL" id="CCAG010015575">
    <property type="status" value="NOT_ANNOTATED_CDS"/>
    <property type="molecule type" value="Genomic_DNA"/>
</dbReference>
<evidence type="ECO:0000256" key="5">
    <source>
        <dbReference type="ARBA" id="ARBA00022692"/>
    </source>
</evidence>
<dbReference type="Proteomes" id="UP000092444">
    <property type="component" value="Unassembled WGS sequence"/>
</dbReference>
<evidence type="ECO:0000256" key="9">
    <source>
        <dbReference type="ARBA" id="ARBA00022967"/>
    </source>
</evidence>
<feature type="transmembrane region" description="Helical" evidence="12">
    <location>
        <begin position="413"/>
        <end position="433"/>
    </location>
</feature>
<dbReference type="SMART" id="SM00382">
    <property type="entry name" value="AAA"/>
    <property type="match status" value="3"/>
</dbReference>
<accession>A0A1B0FDD5</accession>
<organism evidence="14 15">
    <name type="scientific">Glossina morsitans morsitans</name>
    <name type="common">Savannah tsetse fly</name>
    <dbReference type="NCBI Taxonomy" id="37546"/>
    <lineage>
        <taxon>Eukaryota</taxon>
        <taxon>Metazoa</taxon>
        <taxon>Ecdysozoa</taxon>
        <taxon>Arthropoda</taxon>
        <taxon>Hexapoda</taxon>
        <taxon>Insecta</taxon>
        <taxon>Pterygota</taxon>
        <taxon>Neoptera</taxon>
        <taxon>Endopterygota</taxon>
        <taxon>Diptera</taxon>
        <taxon>Brachycera</taxon>
        <taxon>Muscomorpha</taxon>
        <taxon>Hippoboscoidea</taxon>
        <taxon>Glossinidae</taxon>
        <taxon>Glossina</taxon>
    </lineage>
</organism>
<evidence type="ECO:0000256" key="11">
    <source>
        <dbReference type="ARBA" id="ARBA00023136"/>
    </source>
</evidence>
<proteinExistence type="predicted"/>
<dbReference type="InterPro" id="IPR027417">
    <property type="entry name" value="P-loop_NTPase"/>
</dbReference>
<keyword evidence="11 12" id="KW-0472">Membrane</keyword>
<dbReference type="VEuPathDB" id="VectorBase:GMOY001596"/>
<dbReference type="Gene3D" id="3.40.50.300">
    <property type="entry name" value="P-loop containing nucleotide triphosphate hydrolases"/>
    <property type="match status" value="3"/>
</dbReference>
<keyword evidence="2" id="KW-0813">Transport</keyword>
<keyword evidence="10 12" id="KW-1133">Transmembrane helix</keyword>
<dbReference type="PANTHER" id="PTHR43790">
    <property type="entry name" value="CARBOHYDRATE TRANSPORT ATP-BINDING PROTEIN MG119-RELATED"/>
    <property type="match status" value="1"/>
</dbReference>
<dbReference type="GO" id="GO:0005524">
    <property type="term" value="F:ATP binding"/>
    <property type="evidence" value="ECO:0007669"/>
    <property type="project" value="UniProtKB-KW"/>
</dbReference>
<evidence type="ECO:0000256" key="7">
    <source>
        <dbReference type="ARBA" id="ARBA00022741"/>
    </source>
</evidence>
<dbReference type="PROSITE" id="PS00211">
    <property type="entry name" value="ABC_TRANSPORTER_1"/>
    <property type="match status" value="2"/>
</dbReference>
<dbReference type="InterPro" id="IPR018461">
    <property type="entry name" value="Na/H_Antiport_NhaC-like_C"/>
</dbReference>
<dbReference type="GO" id="GO:0005886">
    <property type="term" value="C:plasma membrane"/>
    <property type="evidence" value="ECO:0007669"/>
    <property type="project" value="UniProtKB-SubCell"/>
</dbReference>
<feature type="domain" description="ABC transporter" evidence="13">
    <location>
        <begin position="95"/>
        <end position="616"/>
    </location>
</feature>
<dbReference type="InterPro" id="IPR003439">
    <property type="entry name" value="ABC_transporter-like_ATP-bd"/>
</dbReference>
<dbReference type="GO" id="GO:0016887">
    <property type="term" value="F:ATP hydrolysis activity"/>
    <property type="evidence" value="ECO:0007669"/>
    <property type="project" value="InterPro"/>
</dbReference>
<dbReference type="Pfam" id="PF03553">
    <property type="entry name" value="Na_H_antiporter"/>
    <property type="match status" value="1"/>
</dbReference>
<dbReference type="PANTHER" id="PTHR43790:SF3">
    <property type="entry name" value="D-ALLOSE IMPORT ATP-BINDING PROTEIN ALSA-RELATED"/>
    <property type="match status" value="1"/>
</dbReference>
<feature type="domain" description="ABC transporter" evidence="13">
    <location>
        <begin position="633"/>
        <end position="874"/>
    </location>
</feature>
<dbReference type="Pfam" id="PF08352">
    <property type="entry name" value="oligo_HPY"/>
    <property type="match status" value="1"/>
</dbReference>
<evidence type="ECO:0000256" key="12">
    <source>
        <dbReference type="SAM" id="Phobius"/>
    </source>
</evidence>
<dbReference type="PhylomeDB" id="A0A1B0FDD5"/>
<feature type="transmembrane region" description="Helical" evidence="12">
    <location>
        <begin position="453"/>
        <end position="476"/>
    </location>
</feature>
<reference evidence="14" key="1">
    <citation type="submission" date="2020-05" db="UniProtKB">
        <authorList>
            <consortium name="EnsemblMetazoa"/>
        </authorList>
    </citation>
    <scope>IDENTIFICATION</scope>
    <source>
        <strain evidence="14">Yale</strain>
    </source>
</reference>
<dbReference type="EMBL" id="CCAG010015576">
    <property type="status" value="NOT_ANNOTATED_CDS"/>
    <property type="molecule type" value="Genomic_DNA"/>
</dbReference>
<evidence type="ECO:0000256" key="6">
    <source>
        <dbReference type="ARBA" id="ARBA00022737"/>
    </source>
</evidence>
<dbReference type="GO" id="GO:0015833">
    <property type="term" value="P:peptide transport"/>
    <property type="evidence" value="ECO:0007669"/>
    <property type="project" value="InterPro"/>
</dbReference>
<dbReference type="SUPFAM" id="SSF52540">
    <property type="entry name" value="P-loop containing nucleoside triphosphate hydrolases"/>
    <property type="match status" value="3"/>
</dbReference>
<dbReference type="InterPro" id="IPR013563">
    <property type="entry name" value="Oligopep_ABC_C"/>
</dbReference>
<comment type="subcellular location">
    <subcellularLocation>
        <location evidence="1">Cell membrane</location>
        <topology evidence="1">Multi-pass membrane protein</topology>
    </subcellularLocation>
</comment>
<evidence type="ECO:0000256" key="4">
    <source>
        <dbReference type="ARBA" id="ARBA00022597"/>
    </source>
</evidence>
<sequence length="876" mass="95273">MLPAVTMQFGSFSELFGGSVLAENVFSYPGLGAAASAAGTTLEIADANDFLEGPEALRHPYSKALWKALPQNGFEPVPGFQPYAKYLPGGCLYFPRCPHSFRYGEKMPWILKNVSMSVEEKERVGLLGPSGRGKSTLIKLIAGYLKPVEGEILLDGKPLPSKGISPVQLIYQHPEKAINPRWKMKKVLQESGMYREEVMETLGIEKDWLERYPRELSGGELQRFCVARSLFDGTRFLLADEISTMLDVITQAQIWNFLIEETEKRNIGMVIGHTWKDIEDEIVAKLAKAFPAIMILICVGTSWGAAGTVGAALISVAAGMGAPLPAVAGAIVAGAYFGDKMSPLSDSTNMSAIATETNLYQHIGHMFYTTVPGFIVSCIVYLVAGAHFASDSQVGQVDEIINTLGSLMKKPTIPVMIISSAVAVVIAMAIQGFSFSDCAASMRGGMSSMMNTALMAFCGFSFIGALTVCGSMELILERIMKHIHGTGQLITLTVALGVVMITVIGEATVTFLMIGDLRIGEQQLVEIAKAISLNSEIIIMDEPTSAISEKEAEKLFAIIRKLRSEGKGIIYITHRMEEIFQIADRLTVMRDGTYIGTVKASETSKDEIIKMMVGRDMSEQYPKDPTEKGEIALKVENLTYTPPAGSFRRSLKNISLYVRHGEVLGIAGLAGAGRSELFECLAGVHYKDTTAKISIDGKEVTIKNPADAIKAGISFATEDRKGTGLVLQRSIGENMSLPLLKKFSPTFFMKSGEEKKEWNKQMETLRVKAPGTKTLASALSGGNQQKVVLGRWLMTEPKILLLDEPTRGIDVGAKAEIYQLINNLAKQGMAIIVVSSELPEVIGISDRIVTFCEGELTGEYLQEEATQEKLLQSATK</sequence>
<feature type="transmembrane region" description="Helical" evidence="12">
    <location>
        <begin position="286"/>
        <end position="306"/>
    </location>
</feature>
<evidence type="ECO:0000259" key="13">
    <source>
        <dbReference type="PROSITE" id="PS50893"/>
    </source>
</evidence>
<evidence type="ECO:0000256" key="2">
    <source>
        <dbReference type="ARBA" id="ARBA00022448"/>
    </source>
</evidence>
<dbReference type="EnsemblMetazoa" id="GMOY001596-RA">
    <property type="protein sequence ID" value="GMOY001596-PA"/>
    <property type="gene ID" value="GMOY001596"/>
</dbReference>
<keyword evidence="15" id="KW-1185">Reference proteome</keyword>
<name>A0A1B0FDD5_GLOMM</name>
<keyword evidence="4" id="KW-0762">Sugar transport</keyword>
<dbReference type="PROSITE" id="PS50893">
    <property type="entry name" value="ABC_TRANSPORTER_2"/>
    <property type="match status" value="2"/>
</dbReference>
<dbReference type="InterPro" id="IPR003593">
    <property type="entry name" value="AAA+_ATPase"/>
</dbReference>
<keyword evidence="7" id="KW-0547">Nucleotide-binding</keyword>
<feature type="transmembrane region" description="Helical" evidence="12">
    <location>
        <begin position="488"/>
        <end position="514"/>
    </location>
</feature>
<dbReference type="InterPro" id="IPR017871">
    <property type="entry name" value="ABC_transporter-like_CS"/>
</dbReference>
<dbReference type="InterPro" id="IPR050107">
    <property type="entry name" value="ABC_carbohydrate_import_ATPase"/>
</dbReference>
<keyword evidence="8" id="KW-0067">ATP-binding</keyword>
<evidence type="ECO:0000313" key="15">
    <source>
        <dbReference type="Proteomes" id="UP000092444"/>
    </source>
</evidence>
<dbReference type="STRING" id="37546.A0A1B0FDD5"/>
<keyword evidence="3" id="KW-1003">Cell membrane</keyword>
<evidence type="ECO:0000256" key="10">
    <source>
        <dbReference type="ARBA" id="ARBA00022989"/>
    </source>
</evidence>
<evidence type="ECO:0000313" key="14">
    <source>
        <dbReference type="EnsemblMetazoa" id="GMOY001596-PA"/>
    </source>
</evidence>
<dbReference type="EMBL" id="CCAG010015574">
    <property type="status" value="NOT_ANNOTATED_CDS"/>
    <property type="molecule type" value="Genomic_DNA"/>
</dbReference>
<dbReference type="EMBL" id="CCAG010015573">
    <property type="status" value="NOT_ANNOTATED_CDS"/>
    <property type="molecule type" value="Genomic_DNA"/>
</dbReference>
<dbReference type="CDD" id="cd03215">
    <property type="entry name" value="ABC_Carb_Monos_II"/>
    <property type="match status" value="1"/>
</dbReference>
<evidence type="ECO:0000256" key="1">
    <source>
        <dbReference type="ARBA" id="ARBA00004651"/>
    </source>
</evidence>
<evidence type="ECO:0000256" key="3">
    <source>
        <dbReference type="ARBA" id="ARBA00022475"/>
    </source>
</evidence>
<protein>
    <recommendedName>
        <fullName evidence="13">ABC transporter domain-containing protein</fullName>
    </recommendedName>
</protein>
<dbReference type="AlphaFoldDB" id="A0A1B0FDD5"/>
<keyword evidence="5 12" id="KW-0812">Transmembrane</keyword>
<keyword evidence="9" id="KW-1278">Translocase</keyword>
<feature type="transmembrane region" description="Helical" evidence="12">
    <location>
        <begin position="312"/>
        <end position="337"/>
    </location>
</feature>
<dbReference type="Pfam" id="PF00005">
    <property type="entry name" value="ABC_tran"/>
    <property type="match status" value="2"/>
</dbReference>
<evidence type="ECO:0000256" key="8">
    <source>
        <dbReference type="ARBA" id="ARBA00022840"/>
    </source>
</evidence>
<keyword evidence="6" id="KW-0677">Repeat</keyword>